<name>A0A6G0WB23_9STRA</name>
<sequence>MDFAQNVFLPHASVTPSSLYFCSLWSVSMFGIYHANTATNNHYIYTERKGGKGANNVASMLNKFLDDNGLKVEHGGSEMKLTIYADNCGGQNKNNTILKYLLWLTGANYFKEINLKFFLKGHTKNACDRGFGHVRNKLKRNDAWTLDQLAHLVDSAASSSKCHNIEGDEFKFLDFKGTLSTIYKDLKSIQKYHVFQMRSNRPGIIECRVNPSSQPDAHVLRSKVKSVDRNLTSKLVQVPLPPVNDEKLCEMFKKIRPHVPPEYSSNELCQAPTDDNMKNAVLRKASRRKRTHTQVENEDAVIVDEEVEVYEL</sequence>
<accession>A0A6G0WB23</accession>
<evidence type="ECO:0000313" key="2">
    <source>
        <dbReference type="EMBL" id="KAF0723490.1"/>
    </source>
</evidence>
<dbReference type="EMBL" id="VJMJ01000305">
    <property type="protein sequence ID" value="KAF0723490.1"/>
    <property type="molecule type" value="Genomic_DNA"/>
</dbReference>
<gene>
    <name evidence="2" type="ORF">Ae201684_017643</name>
</gene>
<comment type="caution">
    <text evidence="2">The sequence shown here is derived from an EMBL/GenBank/DDBJ whole genome shotgun (WGS) entry which is preliminary data.</text>
</comment>
<dbReference type="Proteomes" id="UP000481153">
    <property type="component" value="Unassembled WGS sequence"/>
</dbReference>
<dbReference type="PANTHER" id="PTHR34415:SF1">
    <property type="entry name" value="INTEGRASE CATALYTIC DOMAIN-CONTAINING PROTEIN"/>
    <property type="match status" value="1"/>
</dbReference>
<organism evidence="2 3">
    <name type="scientific">Aphanomyces euteiches</name>
    <dbReference type="NCBI Taxonomy" id="100861"/>
    <lineage>
        <taxon>Eukaryota</taxon>
        <taxon>Sar</taxon>
        <taxon>Stramenopiles</taxon>
        <taxon>Oomycota</taxon>
        <taxon>Saprolegniomycetes</taxon>
        <taxon>Saprolegniales</taxon>
        <taxon>Verrucalvaceae</taxon>
        <taxon>Aphanomyces</taxon>
    </lineage>
</organism>
<dbReference type="Pfam" id="PF25273">
    <property type="entry name" value="DUF7869"/>
    <property type="match status" value="1"/>
</dbReference>
<protein>
    <recommendedName>
        <fullName evidence="1">DUF7869 domain-containing protein</fullName>
    </recommendedName>
</protein>
<proteinExistence type="predicted"/>
<evidence type="ECO:0000259" key="1">
    <source>
        <dbReference type="Pfam" id="PF25273"/>
    </source>
</evidence>
<dbReference type="PANTHER" id="PTHR34415">
    <property type="entry name" value="INTEGRASE CATALYTIC DOMAIN-CONTAINING PROTEIN"/>
    <property type="match status" value="1"/>
</dbReference>
<feature type="domain" description="DUF7869" evidence="1">
    <location>
        <begin position="51"/>
        <end position="203"/>
    </location>
</feature>
<dbReference type="InterPro" id="IPR057191">
    <property type="entry name" value="DUF7869"/>
</dbReference>
<dbReference type="VEuPathDB" id="FungiDB:AeMF1_005695"/>
<dbReference type="AlphaFoldDB" id="A0A6G0WB23"/>
<evidence type="ECO:0000313" key="3">
    <source>
        <dbReference type="Proteomes" id="UP000481153"/>
    </source>
</evidence>
<reference evidence="2 3" key="1">
    <citation type="submission" date="2019-07" db="EMBL/GenBank/DDBJ databases">
        <title>Genomics analysis of Aphanomyces spp. identifies a new class of oomycete effector associated with host adaptation.</title>
        <authorList>
            <person name="Gaulin E."/>
        </authorList>
    </citation>
    <scope>NUCLEOTIDE SEQUENCE [LARGE SCALE GENOMIC DNA]</scope>
    <source>
        <strain evidence="2 3">ATCC 201684</strain>
    </source>
</reference>
<keyword evidence="3" id="KW-1185">Reference proteome</keyword>